<dbReference type="Gene3D" id="1.10.3720.10">
    <property type="entry name" value="MetI-like"/>
    <property type="match status" value="2"/>
</dbReference>
<protein>
    <submittedName>
        <fullName evidence="10">Amino acid ABC transporter membrane protein 2, PAAT family</fullName>
    </submittedName>
</protein>
<comment type="similarity">
    <text evidence="2">Belongs to the binding-protein-dependent transport system permease family. HisMQ subfamily.</text>
</comment>
<evidence type="ECO:0000256" key="8">
    <source>
        <dbReference type="RuleBase" id="RU363032"/>
    </source>
</evidence>
<keyword evidence="4" id="KW-1003">Cell membrane</keyword>
<dbReference type="SUPFAM" id="SSF161098">
    <property type="entry name" value="MetI-like"/>
    <property type="match status" value="2"/>
</dbReference>
<comment type="subcellular location">
    <subcellularLocation>
        <location evidence="1">Cell inner membrane</location>
        <topology evidence="1">Multi-pass membrane protein</topology>
    </subcellularLocation>
    <subcellularLocation>
        <location evidence="8">Cell membrane</location>
        <topology evidence="8">Multi-pass membrane protein</topology>
    </subcellularLocation>
</comment>
<dbReference type="OrthoDB" id="9809799at2"/>
<feature type="transmembrane region" description="Helical" evidence="8">
    <location>
        <begin position="264"/>
        <end position="286"/>
    </location>
</feature>
<dbReference type="GO" id="GO:0006865">
    <property type="term" value="P:amino acid transport"/>
    <property type="evidence" value="ECO:0007669"/>
    <property type="project" value="TreeGrafter"/>
</dbReference>
<feature type="domain" description="ABC transmembrane type-1" evidence="9">
    <location>
        <begin position="61"/>
        <end position="283"/>
    </location>
</feature>
<dbReference type="InterPro" id="IPR035906">
    <property type="entry name" value="MetI-like_sf"/>
</dbReference>
<dbReference type="GO" id="GO:0022857">
    <property type="term" value="F:transmembrane transporter activity"/>
    <property type="evidence" value="ECO:0007669"/>
    <property type="project" value="InterPro"/>
</dbReference>
<dbReference type="GO" id="GO:0043190">
    <property type="term" value="C:ATP-binding cassette (ABC) transporter complex"/>
    <property type="evidence" value="ECO:0007669"/>
    <property type="project" value="InterPro"/>
</dbReference>
<keyword evidence="11" id="KW-1185">Reference proteome</keyword>
<proteinExistence type="inferred from homology"/>
<evidence type="ECO:0000256" key="4">
    <source>
        <dbReference type="ARBA" id="ARBA00022475"/>
    </source>
</evidence>
<feature type="transmembrane region" description="Helical" evidence="8">
    <location>
        <begin position="482"/>
        <end position="502"/>
    </location>
</feature>
<dbReference type="PROSITE" id="PS50928">
    <property type="entry name" value="ABC_TM1"/>
    <property type="match status" value="2"/>
</dbReference>
<dbReference type="AlphaFoldDB" id="A0A2Z6B3A3"/>
<feature type="transmembrane region" description="Helical" evidence="8">
    <location>
        <begin position="164"/>
        <end position="187"/>
    </location>
</feature>
<feature type="transmembrane region" description="Helical" evidence="8">
    <location>
        <begin position="355"/>
        <end position="376"/>
    </location>
</feature>
<sequence length="623" mass="69639">MIRFWMEKKWVQLSLLATLVMLAVYYWGWVFDFGYKFDWSVLFTVNETYGEHYGLLMLKGVCWTIVLSLISAVLALSLGVAVGLGRVSQFKPVYWLSTSYVEFFRNTPLLVQLLFWYFAFPQALPEGAREWVFELGFGFQDMLPGWMGWLLPPWLADMNFGYEFLTAVMALSTYTASFMAEVIRAGLQSIPKGLLEAAYSSGLTYSQVLSRIILPISFRAIIPPLGSEFLNNMKNSSLAMFVGISELAWCSQQVESMTFRGFEAATAASVLYLTLSLGISAVLNAVNIRLRIGGSGRSFGERLVNGIVGPVSLTCRVATRPVRRAAHRAASRRRRHRSVSYSPARAALNKSVSNAWSFTILSLKAMFVGAIAYVLYRAVMGVAGFNWDVIFDNFKLMLYWRFPSDDPSDVLAGVGGLSMAILMAVIAITCSFPLGLFAGLGRTSNNLLWKIPSVVYIEVIRGNPLIMVIFWVYFFIPVLTGTFLHVFWSATIALTVFTGAYLGEIIRAGIENLPPGQAEAAFSTGLSYFQTMRRVILPQALKQMIPPIVGQFIAIFKDTSLAYVLGVMELTNVTMVLNNRIMIYPIELYTAAAFLYFVCCYAMSQYANRLEQRLSPEKARLAM</sequence>
<feature type="transmembrane region" description="Helical" evidence="8">
    <location>
        <begin position="544"/>
        <end position="566"/>
    </location>
</feature>
<evidence type="ECO:0000256" key="7">
    <source>
        <dbReference type="ARBA" id="ARBA00023136"/>
    </source>
</evidence>
<evidence type="ECO:0000256" key="6">
    <source>
        <dbReference type="ARBA" id="ARBA00022989"/>
    </source>
</evidence>
<keyword evidence="5 8" id="KW-0812">Transmembrane</keyword>
<feature type="transmembrane region" description="Helical" evidence="8">
    <location>
        <begin position="55"/>
        <end position="82"/>
    </location>
</feature>
<dbReference type="Proteomes" id="UP000269883">
    <property type="component" value="Chromosome"/>
</dbReference>
<dbReference type="InterPro" id="IPR000515">
    <property type="entry name" value="MetI-like"/>
</dbReference>
<keyword evidence="7 8" id="KW-0472">Membrane</keyword>
<dbReference type="InterPro" id="IPR010065">
    <property type="entry name" value="AA_ABC_transptr_permease_3TM"/>
</dbReference>
<evidence type="ECO:0000256" key="2">
    <source>
        <dbReference type="ARBA" id="ARBA00010072"/>
    </source>
</evidence>
<organism evidence="10 11">
    <name type="scientific">Desulfovibrio ferrophilus</name>
    <dbReference type="NCBI Taxonomy" id="241368"/>
    <lineage>
        <taxon>Bacteria</taxon>
        <taxon>Pseudomonadati</taxon>
        <taxon>Thermodesulfobacteriota</taxon>
        <taxon>Desulfovibrionia</taxon>
        <taxon>Desulfovibrionales</taxon>
        <taxon>Desulfovibrionaceae</taxon>
        <taxon>Desulfovibrio</taxon>
    </lineage>
</organism>
<evidence type="ECO:0000313" key="11">
    <source>
        <dbReference type="Proteomes" id="UP000269883"/>
    </source>
</evidence>
<dbReference type="PANTHER" id="PTHR30614:SF41">
    <property type="entry name" value="INNER MEMBRANE AMINO-ACID ABC TRANSPORTER PERMEASE PROTEIN YHDY"/>
    <property type="match status" value="1"/>
</dbReference>
<keyword evidence="3 8" id="KW-0813">Transport</keyword>
<keyword evidence="6 8" id="KW-1133">Transmembrane helix</keyword>
<dbReference type="KEGG" id="dfl:DFE_3199"/>
<dbReference type="EMBL" id="AP017378">
    <property type="protein sequence ID" value="BBD09925.1"/>
    <property type="molecule type" value="Genomic_DNA"/>
</dbReference>
<dbReference type="InterPro" id="IPR043429">
    <property type="entry name" value="ArtM/GltK/GlnP/TcyL/YhdX-like"/>
</dbReference>
<dbReference type="CDD" id="cd06261">
    <property type="entry name" value="TM_PBP2"/>
    <property type="match status" value="2"/>
</dbReference>
<evidence type="ECO:0000256" key="5">
    <source>
        <dbReference type="ARBA" id="ARBA00022692"/>
    </source>
</evidence>
<dbReference type="PANTHER" id="PTHR30614">
    <property type="entry name" value="MEMBRANE COMPONENT OF AMINO ACID ABC TRANSPORTER"/>
    <property type="match status" value="1"/>
</dbReference>
<feature type="transmembrane region" description="Helical" evidence="8">
    <location>
        <begin position="410"/>
        <end position="441"/>
    </location>
</feature>
<evidence type="ECO:0000256" key="1">
    <source>
        <dbReference type="ARBA" id="ARBA00004429"/>
    </source>
</evidence>
<feature type="transmembrane region" description="Helical" evidence="8">
    <location>
        <begin position="12"/>
        <end position="35"/>
    </location>
</feature>
<accession>A0A2Z6B3A3</accession>
<feature type="transmembrane region" description="Helical" evidence="8">
    <location>
        <begin position="453"/>
        <end position="476"/>
    </location>
</feature>
<evidence type="ECO:0000256" key="3">
    <source>
        <dbReference type="ARBA" id="ARBA00022448"/>
    </source>
</evidence>
<feature type="domain" description="ABC transmembrane type-1" evidence="9">
    <location>
        <begin position="417"/>
        <end position="607"/>
    </location>
</feature>
<evidence type="ECO:0000313" key="10">
    <source>
        <dbReference type="EMBL" id="BBD09925.1"/>
    </source>
</evidence>
<dbReference type="Pfam" id="PF00528">
    <property type="entry name" value="BPD_transp_1"/>
    <property type="match status" value="2"/>
</dbReference>
<dbReference type="RefSeq" id="WP_126380922.1">
    <property type="nucleotide sequence ID" value="NZ_AP017378.1"/>
</dbReference>
<dbReference type="NCBIfam" id="TIGR01726">
    <property type="entry name" value="HEQRo_perm_3TM"/>
    <property type="match status" value="2"/>
</dbReference>
<evidence type="ECO:0000259" key="9">
    <source>
        <dbReference type="PROSITE" id="PS50928"/>
    </source>
</evidence>
<feature type="transmembrane region" description="Helical" evidence="8">
    <location>
        <begin position="586"/>
        <end position="604"/>
    </location>
</feature>
<gene>
    <name evidence="10" type="ORF">DFE_3199</name>
</gene>
<name>A0A2Z6B3A3_9BACT</name>
<reference evidence="10 11" key="1">
    <citation type="journal article" date="2018" name="Sci. Adv.">
        <title>Multi-heme cytochromes provide a pathway for survival in energy-limited environments.</title>
        <authorList>
            <person name="Deng X."/>
            <person name="Dohmae N."/>
            <person name="Nealson K.H."/>
            <person name="Hashimoto K."/>
            <person name="Okamoto A."/>
        </authorList>
    </citation>
    <scope>NUCLEOTIDE SEQUENCE [LARGE SCALE GENOMIC DNA]</scope>
    <source>
        <strain evidence="10 11">IS5</strain>
    </source>
</reference>